<dbReference type="STRING" id="228958.SAMN04488007_3661"/>
<organism evidence="2 3">
    <name type="scientific">Maribacter aquivivus</name>
    <dbReference type="NCBI Taxonomy" id="228958"/>
    <lineage>
        <taxon>Bacteria</taxon>
        <taxon>Pseudomonadati</taxon>
        <taxon>Bacteroidota</taxon>
        <taxon>Flavobacteriia</taxon>
        <taxon>Flavobacteriales</taxon>
        <taxon>Flavobacteriaceae</taxon>
        <taxon>Maribacter</taxon>
    </lineage>
</organism>
<sequence>MAKINFIYRGSKETGKLSIRLVHGTEIDYRVSTPIQSKREYWFKRTTKKGKPTNKHLQPKDFTGNISATLKSHKTYLEDVQKSILDLFIVDNNKGLPITSDWLKQSIQKAVSILDTKEKITSADEEQKHALESEKESIEIIRQANLLSNAIKGMFIKYATNRNELKKYKVTLGLLLKFQENQKKEFTIKDLNSNFADHFKNWAYNEMKYRKSYINTQLKKFRSSAVRAYENDEQEVIQISRTLRSFEMFKDVYKDKIVVWLNYDELDKIDKKEIKNPNLLDAKKAILIGCETGLRYTDQNKLIDKNIKNIDGINYWEFRTDKTDAIVQITISDRILYLINKYGLPQTNYPDNGVKLNEDIKEVCRLSKLNEKIKGSKATVLKIKGKNETRNIIDKHEKYTLITTRTFRRSFATNYYGHINTTLIMNITGHATEQMLRAYINRGNTSNIASTKEQLDNYHKERQEKKNNIKLTTIPKTA</sequence>
<dbReference type="InterPro" id="IPR013762">
    <property type="entry name" value="Integrase-like_cat_sf"/>
</dbReference>
<dbReference type="InterPro" id="IPR011010">
    <property type="entry name" value="DNA_brk_join_enz"/>
</dbReference>
<dbReference type="GO" id="GO:0003677">
    <property type="term" value="F:DNA binding"/>
    <property type="evidence" value="ECO:0007669"/>
    <property type="project" value="InterPro"/>
</dbReference>
<dbReference type="EMBL" id="FQZX01000004">
    <property type="protein sequence ID" value="SHK72086.1"/>
    <property type="molecule type" value="Genomic_DNA"/>
</dbReference>
<evidence type="ECO:0000256" key="1">
    <source>
        <dbReference type="ARBA" id="ARBA00023172"/>
    </source>
</evidence>
<dbReference type="RefSeq" id="WP_073246908.1">
    <property type="nucleotide sequence ID" value="NZ_FQZX01000004.1"/>
</dbReference>
<keyword evidence="3" id="KW-1185">Reference proteome</keyword>
<keyword evidence="1" id="KW-0233">DNA recombination</keyword>
<accession>A0A1M6USP2</accession>
<dbReference type="Proteomes" id="UP000184314">
    <property type="component" value="Unassembled WGS sequence"/>
</dbReference>
<proteinExistence type="predicted"/>
<dbReference type="SUPFAM" id="SSF56349">
    <property type="entry name" value="DNA breaking-rejoining enzymes"/>
    <property type="match status" value="1"/>
</dbReference>
<dbReference type="GO" id="GO:0006310">
    <property type="term" value="P:DNA recombination"/>
    <property type="evidence" value="ECO:0007669"/>
    <property type="project" value="UniProtKB-KW"/>
</dbReference>
<dbReference type="GO" id="GO:0015074">
    <property type="term" value="P:DNA integration"/>
    <property type="evidence" value="ECO:0007669"/>
    <property type="project" value="InterPro"/>
</dbReference>
<dbReference type="AlphaFoldDB" id="A0A1M6USP2"/>
<dbReference type="Gene3D" id="1.10.443.10">
    <property type="entry name" value="Intergrase catalytic core"/>
    <property type="match status" value="1"/>
</dbReference>
<evidence type="ECO:0000313" key="3">
    <source>
        <dbReference type="Proteomes" id="UP000184314"/>
    </source>
</evidence>
<name>A0A1M6USP2_9FLAO</name>
<reference evidence="3" key="1">
    <citation type="submission" date="2016-11" db="EMBL/GenBank/DDBJ databases">
        <authorList>
            <person name="Varghese N."/>
            <person name="Submissions S."/>
        </authorList>
    </citation>
    <scope>NUCLEOTIDE SEQUENCE [LARGE SCALE GENOMIC DNA]</scope>
    <source>
        <strain evidence="3">DSM 16478</strain>
    </source>
</reference>
<evidence type="ECO:0000313" key="2">
    <source>
        <dbReference type="EMBL" id="SHK72086.1"/>
    </source>
</evidence>
<dbReference type="OrthoDB" id="892893at2"/>
<gene>
    <name evidence="2" type="ORF">SAMN04488007_3661</name>
</gene>
<protein>
    <submittedName>
        <fullName evidence="2">Uncharacterized protein</fullName>
    </submittedName>
</protein>